<evidence type="ECO:0000256" key="4">
    <source>
        <dbReference type="SAM" id="MobiDB-lite"/>
    </source>
</evidence>
<dbReference type="InterPro" id="IPR003593">
    <property type="entry name" value="AAA+_ATPase"/>
</dbReference>
<comment type="caution">
    <text evidence="6">The sequence shown here is derived from an EMBL/GenBank/DDBJ whole genome shotgun (WGS) entry which is preliminary data.</text>
</comment>
<evidence type="ECO:0000256" key="1">
    <source>
        <dbReference type="ARBA" id="ARBA00022737"/>
    </source>
</evidence>
<evidence type="ECO:0000313" key="7">
    <source>
        <dbReference type="Proteomes" id="UP000324701"/>
    </source>
</evidence>
<evidence type="ECO:0000259" key="5">
    <source>
        <dbReference type="PROSITE" id="PS50893"/>
    </source>
</evidence>
<sequence length="541" mass="58564">MPDASVVCSNLSFSWPDGTSVLEGLSFVFETGRTGLVASNGAGKTTLLQLIAKHYRPGAGSVSVHGVLGYLPQHLSYTADLTVAQVLGVAPVLAALSALGDGDADEEIFATIGADWDIADRVTVELNRLGLGHIELDRRLDSVSGGEAVSLGLAAQLLKRPDVLVLDEPTNNLDLGSRRRLYTVLDDFPGCVVVASHDRMLLERMDRIAELNINEIRCYVGNYTCYEDAMRRAQVVAEQNLRNAAADLKRQQRDRQKARERAARRTGTAVRNRQNLGLPKALLDKRKSAAQESAGKSDQNHAARVQIASARVDQARGALRQPPVVSIDLPETHVPAGRTVFFGEDLQVRLNSQPLFAGEGLELAIRGPERIALIGANGAGKSTLLGVISGRIPCEGTRFTRVPVAYLNQRLNVLNAELTIADNLAAFAPTMPVAQRRARLARYLFPGARADRPVATLSGGERLRAALVCLLSAEPPPQLLLLDEPTNNLDLHSVAQLRSALAAYQGASVVVSHDQRFLRDLKPDRWLQLSEGRLREIGAPD</sequence>
<dbReference type="PANTHER" id="PTHR19211">
    <property type="entry name" value="ATP-BINDING TRANSPORT PROTEIN-RELATED"/>
    <property type="match status" value="1"/>
</dbReference>
<gene>
    <name evidence="6" type="ORF">F0Q45_12070</name>
</gene>
<dbReference type="SUPFAM" id="SSF52540">
    <property type="entry name" value="P-loop containing nucleoside triphosphate hydrolases"/>
    <property type="match status" value="2"/>
</dbReference>
<dbReference type="EMBL" id="VTZN01000062">
    <property type="protein sequence ID" value="KAA1250003.1"/>
    <property type="molecule type" value="Genomic_DNA"/>
</dbReference>
<accession>A0A5B1BRN1</accession>
<feature type="compositionally biased region" description="Basic and acidic residues" evidence="4">
    <location>
        <begin position="247"/>
        <end position="263"/>
    </location>
</feature>
<feature type="region of interest" description="Disordered" evidence="4">
    <location>
        <begin position="246"/>
        <end position="271"/>
    </location>
</feature>
<keyword evidence="1" id="KW-0677">Repeat</keyword>
<keyword evidence="3 6" id="KW-0067">ATP-binding</keyword>
<dbReference type="Gene3D" id="3.40.50.300">
    <property type="entry name" value="P-loop containing nucleotide triphosphate hydrolases"/>
    <property type="match status" value="2"/>
</dbReference>
<dbReference type="CDD" id="cd03221">
    <property type="entry name" value="ABCF_EF-3"/>
    <property type="match status" value="1"/>
</dbReference>
<dbReference type="InterPro" id="IPR050611">
    <property type="entry name" value="ABCF"/>
</dbReference>
<dbReference type="GO" id="GO:0005524">
    <property type="term" value="F:ATP binding"/>
    <property type="evidence" value="ECO:0007669"/>
    <property type="project" value="UniProtKB-KW"/>
</dbReference>
<dbReference type="InterPro" id="IPR027417">
    <property type="entry name" value="P-loop_NTPase"/>
</dbReference>
<protein>
    <submittedName>
        <fullName evidence="6">ABC-F family ATP-binding cassette domain-containing protein</fullName>
    </submittedName>
</protein>
<keyword evidence="2" id="KW-0547">Nucleotide-binding</keyword>
<reference evidence="6 7" key="1">
    <citation type="submission" date="2019-09" db="EMBL/GenBank/DDBJ databases">
        <title>Report of infection by Mycobacterium simiae a patient suffering from pulmonary tuberculosis.</title>
        <authorList>
            <person name="Mohanty P.S."/>
            <person name="Bansal A.K."/>
            <person name="Singh H."/>
            <person name="Sharma S."/>
            <person name="Patil S.A."/>
            <person name="Upadhaya P."/>
            <person name="Singh P.K."/>
            <person name="Kumar D."/>
            <person name="Kumar S."/>
            <person name="Singh R.K."/>
            <person name="Chaudhary B."/>
        </authorList>
    </citation>
    <scope>NUCLEOTIDE SEQUENCE [LARGE SCALE GENOMIC DNA]</scope>
    <source>
        <strain evidence="6 7">JAL-560-SIM</strain>
    </source>
</reference>
<keyword evidence="7" id="KW-1185">Reference proteome</keyword>
<dbReference type="PANTHER" id="PTHR19211:SF6">
    <property type="entry name" value="BLL7188 PROTEIN"/>
    <property type="match status" value="1"/>
</dbReference>
<dbReference type="OrthoDB" id="3239744at2"/>
<dbReference type="PROSITE" id="PS50893">
    <property type="entry name" value="ABC_TRANSPORTER_2"/>
    <property type="match status" value="2"/>
</dbReference>
<dbReference type="RefSeq" id="WP_149654177.1">
    <property type="nucleotide sequence ID" value="NZ_VTZN01000062.1"/>
</dbReference>
<dbReference type="AlphaFoldDB" id="A0A5B1BRN1"/>
<dbReference type="SMART" id="SM00382">
    <property type="entry name" value="AAA"/>
    <property type="match status" value="2"/>
</dbReference>
<evidence type="ECO:0000256" key="3">
    <source>
        <dbReference type="ARBA" id="ARBA00022840"/>
    </source>
</evidence>
<dbReference type="InterPro" id="IPR003439">
    <property type="entry name" value="ABC_transporter-like_ATP-bd"/>
</dbReference>
<feature type="domain" description="ABC transporter" evidence="5">
    <location>
        <begin position="6"/>
        <end position="238"/>
    </location>
</feature>
<feature type="domain" description="ABC transporter" evidence="5">
    <location>
        <begin position="341"/>
        <end position="541"/>
    </location>
</feature>
<dbReference type="FunFam" id="3.40.50.300:FF:000597">
    <property type="entry name" value="ABC transporter ATP-binding protein"/>
    <property type="match status" value="1"/>
</dbReference>
<dbReference type="GO" id="GO:0016887">
    <property type="term" value="F:ATP hydrolysis activity"/>
    <property type="evidence" value="ECO:0007669"/>
    <property type="project" value="InterPro"/>
</dbReference>
<proteinExistence type="predicted"/>
<dbReference type="Proteomes" id="UP000324701">
    <property type="component" value="Unassembled WGS sequence"/>
</dbReference>
<name>A0A5B1BRN1_MYCSI</name>
<organism evidence="6 7">
    <name type="scientific">Mycobacterium simiae</name>
    <name type="common">Mycobacterium habana</name>
    <dbReference type="NCBI Taxonomy" id="1784"/>
    <lineage>
        <taxon>Bacteria</taxon>
        <taxon>Bacillati</taxon>
        <taxon>Actinomycetota</taxon>
        <taxon>Actinomycetes</taxon>
        <taxon>Mycobacteriales</taxon>
        <taxon>Mycobacteriaceae</taxon>
        <taxon>Mycobacterium</taxon>
        <taxon>Mycobacterium simiae complex</taxon>
    </lineage>
</organism>
<dbReference type="Pfam" id="PF00005">
    <property type="entry name" value="ABC_tran"/>
    <property type="match status" value="2"/>
</dbReference>
<evidence type="ECO:0000256" key="2">
    <source>
        <dbReference type="ARBA" id="ARBA00022741"/>
    </source>
</evidence>
<evidence type="ECO:0000313" key="6">
    <source>
        <dbReference type="EMBL" id="KAA1250003.1"/>
    </source>
</evidence>
<dbReference type="FunFam" id="3.40.50.300:FF:001320">
    <property type="entry name" value="Heme ABC transporter ATP-binding protein"/>
    <property type="match status" value="1"/>
</dbReference>